<organism evidence="2 3">
    <name type="scientific">Leuconostoc mesenteroides</name>
    <dbReference type="NCBI Taxonomy" id="1245"/>
    <lineage>
        <taxon>Bacteria</taxon>
        <taxon>Bacillati</taxon>
        <taxon>Bacillota</taxon>
        <taxon>Bacilli</taxon>
        <taxon>Lactobacillales</taxon>
        <taxon>Lactobacillaceae</taxon>
        <taxon>Leuconostoc</taxon>
    </lineage>
</organism>
<reference evidence="2 3" key="1">
    <citation type="submission" date="2019-10" db="EMBL/GenBank/DDBJ databases">
        <title>WGS of Leuconostoc mesenteroides.</title>
        <authorList>
            <person name="Melo Bolivar J."/>
            <person name="Marino-Ramirez L."/>
            <person name="Villamil Diaz L.M."/>
        </authorList>
    </citation>
    <scope>NUCLEOTIDE SEQUENCE [LARGE SCALE GENOMIC DNA]</scope>
    <source>
        <strain evidence="2 3">M11</strain>
    </source>
</reference>
<dbReference type="OrthoDB" id="1750577at2"/>
<dbReference type="Proteomes" id="UP000469952">
    <property type="component" value="Unassembled WGS sequence"/>
</dbReference>
<dbReference type="RefSeq" id="WP_011680524.1">
    <property type="nucleotide sequence ID" value="NZ_AP017936.1"/>
</dbReference>
<accession>A0A222YEL4</accession>
<feature type="domain" description="YdbS-like PH" evidence="1">
    <location>
        <begin position="74"/>
        <end position="141"/>
    </location>
</feature>
<name>A0A222YEL4_LEUME</name>
<gene>
    <name evidence="2" type="ORF">GFV13_02205</name>
</gene>
<evidence type="ECO:0000313" key="3">
    <source>
        <dbReference type="Proteomes" id="UP000469952"/>
    </source>
</evidence>
<sequence length="163" mass="19121">MIPEDAVQLPKTAKFVWLIHDVIWFLFTFIGLATVYILFLQSKRDIYTNIALVFMLIVVSIPLIHMALINYFYHFRRYYIDDHAVYIYRGFVFRKVETIPLNRIQNVDTTQGPILRQFKLMDLSIKTAAHGFKIREIEELTAKKMRGQLVIAALHAREVASDD</sequence>
<dbReference type="EMBL" id="WIPA01000002">
    <property type="protein sequence ID" value="MQR26110.1"/>
    <property type="molecule type" value="Genomic_DNA"/>
</dbReference>
<dbReference type="Pfam" id="PF03703">
    <property type="entry name" value="bPH_2"/>
    <property type="match status" value="1"/>
</dbReference>
<dbReference type="GeneID" id="29577319"/>
<dbReference type="InterPro" id="IPR005182">
    <property type="entry name" value="YdbS-like_PH"/>
</dbReference>
<proteinExistence type="predicted"/>
<comment type="caution">
    <text evidence="2">The sequence shown here is derived from an EMBL/GenBank/DDBJ whole genome shotgun (WGS) entry which is preliminary data.</text>
</comment>
<dbReference type="PANTHER" id="PTHR34473:SF2">
    <property type="entry name" value="UPF0699 TRANSMEMBRANE PROTEIN YDBT"/>
    <property type="match status" value="1"/>
</dbReference>
<dbReference type="STRING" id="1245.ARA02_08980"/>
<dbReference type="PANTHER" id="PTHR34473">
    <property type="entry name" value="UPF0699 TRANSMEMBRANE PROTEIN YDBS"/>
    <property type="match status" value="1"/>
</dbReference>
<dbReference type="AlphaFoldDB" id="A0A222YEL4"/>
<evidence type="ECO:0000259" key="1">
    <source>
        <dbReference type="Pfam" id="PF03703"/>
    </source>
</evidence>
<evidence type="ECO:0000313" key="2">
    <source>
        <dbReference type="EMBL" id="MQR26110.1"/>
    </source>
</evidence>
<dbReference type="OMA" id="RIWRYEV"/>
<protein>
    <submittedName>
        <fullName evidence="2">PH domain-containing protein</fullName>
    </submittedName>
</protein>